<protein>
    <submittedName>
        <fullName evidence="2">Uncharacterized protein</fullName>
    </submittedName>
</protein>
<evidence type="ECO:0000313" key="3">
    <source>
        <dbReference type="Proteomes" id="UP000186594"/>
    </source>
</evidence>
<dbReference type="Proteomes" id="UP000186594">
    <property type="component" value="Unassembled WGS sequence"/>
</dbReference>
<dbReference type="EMBL" id="LXFE01000491">
    <property type="protein sequence ID" value="OLL25147.1"/>
    <property type="molecule type" value="Genomic_DNA"/>
</dbReference>
<name>A0A1U7LR62_NEOID</name>
<evidence type="ECO:0000313" key="2">
    <source>
        <dbReference type="EMBL" id="OLL25147.1"/>
    </source>
</evidence>
<gene>
    <name evidence="2" type="ORF">NEOLI_000601</name>
</gene>
<organism evidence="2 3">
    <name type="scientific">Neolecta irregularis (strain DAH-3)</name>
    <dbReference type="NCBI Taxonomy" id="1198029"/>
    <lineage>
        <taxon>Eukaryota</taxon>
        <taxon>Fungi</taxon>
        <taxon>Dikarya</taxon>
        <taxon>Ascomycota</taxon>
        <taxon>Taphrinomycotina</taxon>
        <taxon>Neolectales</taxon>
        <taxon>Neolectaceae</taxon>
        <taxon>Neolecta</taxon>
    </lineage>
</organism>
<keyword evidence="3" id="KW-1185">Reference proteome</keyword>
<proteinExistence type="predicted"/>
<feature type="region of interest" description="Disordered" evidence="1">
    <location>
        <begin position="60"/>
        <end position="96"/>
    </location>
</feature>
<sequence length="96" mass="10402">MPLTLPFHIDLANLDPPPLVQSTLTPILTPPELSHAAIHSQSLIGSAKHECRSQLVKVSAASEDRIYSPSHSRVPSSTTPTYVSFPRLDPDPATDH</sequence>
<feature type="compositionally biased region" description="Polar residues" evidence="1">
    <location>
        <begin position="69"/>
        <end position="82"/>
    </location>
</feature>
<comment type="caution">
    <text evidence="2">The sequence shown here is derived from an EMBL/GenBank/DDBJ whole genome shotgun (WGS) entry which is preliminary data.</text>
</comment>
<accession>A0A1U7LR62</accession>
<dbReference type="AlphaFoldDB" id="A0A1U7LR62"/>
<reference evidence="2 3" key="1">
    <citation type="submission" date="2016-04" db="EMBL/GenBank/DDBJ databases">
        <title>Evolutionary innovation and constraint leading to complex multicellularity in the Ascomycota.</title>
        <authorList>
            <person name="Cisse O."/>
            <person name="Nguyen A."/>
            <person name="Hewitt D.A."/>
            <person name="Jedd G."/>
            <person name="Stajich J.E."/>
        </authorList>
    </citation>
    <scope>NUCLEOTIDE SEQUENCE [LARGE SCALE GENOMIC DNA]</scope>
    <source>
        <strain evidence="2 3">DAH-3</strain>
    </source>
</reference>
<evidence type="ECO:0000256" key="1">
    <source>
        <dbReference type="SAM" id="MobiDB-lite"/>
    </source>
</evidence>